<accession>A0A1H9FEA4</accession>
<organism evidence="1 2">
    <name type="scientific">Amphritea atlantica</name>
    <dbReference type="NCBI Taxonomy" id="355243"/>
    <lineage>
        <taxon>Bacteria</taxon>
        <taxon>Pseudomonadati</taxon>
        <taxon>Pseudomonadota</taxon>
        <taxon>Gammaproteobacteria</taxon>
        <taxon>Oceanospirillales</taxon>
        <taxon>Oceanospirillaceae</taxon>
        <taxon>Amphritea</taxon>
    </lineage>
</organism>
<dbReference type="Proteomes" id="UP000198749">
    <property type="component" value="Unassembled WGS sequence"/>
</dbReference>
<sequence length="211" mass="23223">MGDYNQDSIRYIAITPSGAYFATLNSAPDDARAMLLQLLSTDFELLYSLELVAELADLDETQAMGLFQQLLDRGFVALSESPPEIKRGPLEDILPDLLQQISDSGKALLADDQGFCLSSTGYSAEQSENLAALAADLLSLQERHKHILTSDLEVAGDSWGIMNAAGQSQLGFWVIYIGHQRFTLVISDMPKLNQQAFAEILASLARRYLDY</sequence>
<name>A0A1H9FEA4_9GAMM</name>
<proteinExistence type="predicted"/>
<dbReference type="Gene3D" id="3.30.450.30">
    <property type="entry name" value="Dynein light chain 2a, cytoplasmic"/>
    <property type="match status" value="1"/>
</dbReference>
<evidence type="ECO:0008006" key="3">
    <source>
        <dbReference type="Google" id="ProtNLM"/>
    </source>
</evidence>
<keyword evidence="2" id="KW-1185">Reference proteome</keyword>
<dbReference type="AlphaFoldDB" id="A0A1H9FEA4"/>
<evidence type="ECO:0000313" key="1">
    <source>
        <dbReference type="EMBL" id="SEQ36232.1"/>
    </source>
</evidence>
<dbReference type="OrthoDB" id="5295752at2"/>
<dbReference type="SUPFAM" id="SSF103196">
    <property type="entry name" value="Roadblock/LC7 domain"/>
    <property type="match status" value="1"/>
</dbReference>
<dbReference type="STRING" id="355243.SAMN03080615_01212"/>
<dbReference type="EMBL" id="FOGB01000003">
    <property type="protein sequence ID" value="SEQ36232.1"/>
    <property type="molecule type" value="Genomic_DNA"/>
</dbReference>
<gene>
    <name evidence="1" type="ORF">SAMN03080615_01212</name>
</gene>
<dbReference type="RefSeq" id="WP_091356224.1">
    <property type="nucleotide sequence ID" value="NZ_AP025284.1"/>
</dbReference>
<evidence type="ECO:0000313" key="2">
    <source>
        <dbReference type="Proteomes" id="UP000198749"/>
    </source>
</evidence>
<protein>
    <recommendedName>
        <fullName evidence="3">Roadblock/LC7 domain-containing protein</fullName>
    </recommendedName>
</protein>
<reference evidence="2" key="1">
    <citation type="submission" date="2016-10" db="EMBL/GenBank/DDBJ databases">
        <authorList>
            <person name="Varghese N."/>
            <person name="Submissions S."/>
        </authorList>
    </citation>
    <scope>NUCLEOTIDE SEQUENCE [LARGE SCALE GENOMIC DNA]</scope>
    <source>
        <strain evidence="2">DSM 18887</strain>
    </source>
</reference>